<feature type="signal peptide" evidence="2">
    <location>
        <begin position="1"/>
        <end position="21"/>
    </location>
</feature>
<feature type="chain" id="PRO_5022793696" description="PEP-CTERM protein-sorting domain-containing protein" evidence="2">
    <location>
        <begin position="22"/>
        <end position="218"/>
    </location>
</feature>
<accession>A0A5C5VGL4</accession>
<evidence type="ECO:0000313" key="3">
    <source>
        <dbReference type="EMBL" id="TWT37087.1"/>
    </source>
</evidence>
<organism evidence="3 4">
    <name type="scientific">Posidoniimonas corsicana</name>
    <dbReference type="NCBI Taxonomy" id="1938618"/>
    <lineage>
        <taxon>Bacteria</taxon>
        <taxon>Pseudomonadati</taxon>
        <taxon>Planctomycetota</taxon>
        <taxon>Planctomycetia</taxon>
        <taxon>Pirellulales</taxon>
        <taxon>Lacipirellulaceae</taxon>
        <taxon>Posidoniimonas</taxon>
    </lineage>
</organism>
<keyword evidence="1" id="KW-0812">Transmembrane</keyword>
<dbReference type="RefSeq" id="WP_146564445.1">
    <property type="nucleotide sequence ID" value="NZ_SIHJ01000001.1"/>
</dbReference>
<comment type="caution">
    <text evidence="3">The sequence shown here is derived from an EMBL/GenBank/DDBJ whole genome shotgun (WGS) entry which is preliminary data.</text>
</comment>
<evidence type="ECO:0000256" key="2">
    <source>
        <dbReference type="SAM" id="SignalP"/>
    </source>
</evidence>
<keyword evidence="4" id="KW-1185">Reference proteome</keyword>
<protein>
    <recommendedName>
        <fullName evidence="5">PEP-CTERM protein-sorting domain-containing protein</fullName>
    </recommendedName>
</protein>
<dbReference type="OrthoDB" id="290940at2"/>
<dbReference type="EMBL" id="SIHJ01000001">
    <property type="protein sequence ID" value="TWT37087.1"/>
    <property type="molecule type" value="Genomic_DNA"/>
</dbReference>
<dbReference type="Proteomes" id="UP000316714">
    <property type="component" value="Unassembled WGS sequence"/>
</dbReference>
<keyword evidence="1" id="KW-1133">Transmembrane helix</keyword>
<keyword evidence="1" id="KW-0472">Membrane</keyword>
<keyword evidence="2" id="KW-0732">Signal</keyword>
<dbReference type="AlphaFoldDB" id="A0A5C5VGL4"/>
<evidence type="ECO:0000313" key="4">
    <source>
        <dbReference type="Proteomes" id="UP000316714"/>
    </source>
</evidence>
<feature type="transmembrane region" description="Helical" evidence="1">
    <location>
        <begin position="192"/>
        <end position="209"/>
    </location>
</feature>
<evidence type="ECO:0000256" key="1">
    <source>
        <dbReference type="SAM" id="Phobius"/>
    </source>
</evidence>
<reference evidence="3 4" key="1">
    <citation type="submission" date="2019-02" db="EMBL/GenBank/DDBJ databases">
        <title>Deep-cultivation of Planctomycetes and their phenomic and genomic characterization uncovers novel biology.</title>
        <authorList>
            <person name="Wiegand S."/>
            <person name="Jogler M."/>
            <person name="Boedeker C."/>
            <person name="Pinto D."/>
            <person name="Vollmers J."/>
            <person name="Rivas-Marin E."/>
            <person name="Kohn T."/>
            <person name="Peeters S.H."/>
            <person name="Heuer A."/>
            <person name="Rast P."/>
            <person name="Oberbeckmann S."/>
            <person name="Bunk B."/>
            <person name="Jeske O."/>
            <person name="Meyerdierks A."/>
            <person name="Storesund J.E."/>
            <person name="Kallscheuer N."/>
            <person name="Luecker S."/>
            <person name="Lage O.M."/>
            <person name="Pohl T."/>
            <person name="Merkel B.J."/>
            <person name="Hornburger P."/>
            <person name="Mueller R.-W."/>
            <person name="Bruemmer F."/>
            <person name="Labrenz M."/>
            <person name="Spormann A.M."/>
            <person name="Op Den Camp H."/>
            <person name="Overmann J."/>
            <person name="Amann R."/>
            <person name="Jetten M.S.M."/>
            <person name="Mascher T."/>
            <person name="Medema M.H."/>
            <person name="Devos D.P."/>
            <person name="Kaster A.-K."/>
            <person name="Ovreas L."/>
            <person name="Rohde M."/>
            <person name="Galperin M.Y."/>
            <person name="Jogler C."/>
        </authorList>
    </citation>
    <scope>NUCLEOTIDE SEQUENCE [LARGE SCALE GENOMIC DNA]</scope>
    <source>
        <strain evidence="3 4">KOR34</strain>
    </source>
</reference>
<sequence precursor="true">MNKFLLGFVAAPLLAAQVAHADLVPFSLTSGGTVSGASYTKTESHSSGGVSFDATLTVLGSNSIDQKPGGAIAGLGIVGNGPNAVSNGEALYFTMTVSNIVGGDVFFDGFSQIDLDVSTGTGALSNDFSFGSTGDNFHTITTASDVVSMSGAPPQSFFAIAAPNEGAGSAFRVRSITGSFSVLNIAAVPEPTAFLFGSLVAGGVGMVVARRRPARKDA</sequence>
<gene>
    <name evidence="3" type="ORF">KOR34_20340</name>
</gene>
<evidence type="ECO:0008006" key="5">
    <source>
        <dbReference type="Google" id="ProtNLM"/>
    </source>
</evidence>
<name>A0A5C5VGL4_9BACT</name>
<proteinExistence type="predicted"/>